<evidence type="ECO:0000313" key="1">
    <source>
        <dbReference type="EMBL" id="MEU3557795.1"/>
    </source>
</evidence>
<keyword evidence="2" id="KW-1185">Reference proteome</keyword>
<sequence length="76" mass="8188">MTTTGVGFNAQKQTAAPVHDLVDQAAISDGTHRDQPPLLMIRLVAFAGALRDHRTGRHPGFVDQRAATDRVDALRG</sequence>
<accession>A0ABV2YPY5</accession>
<name>A0ABV2YPY5_9ACTN</name>
<comment type="caution">
    <text evidence="1">The sequence shown here is derived from an EMBL/GenBank/DDBJ whole genome shotgun (WGS) entry which is preliminary data.</text>
</comment>
<proteinExistence type="predicted"/>
<organism evidence="1 2">
    <name type="scientific">Streptomyces fragilis</name>
    <dbReference type="NCBI Taxonomy" id="67301"/>
    <lineage>
        <taxon>Bacteria</taxon>
        <taxon>Bacillati</taxon>
        <taxon>Actinomycetota</taxon>
        <taxon>Actinomycetes</taxon>
        <taxon>Kitasatosporales</taxon>
        <taxon>Streptomycetaceae</taxon>
        <taxon>Streptomyces</taxon>
    </lineage>
</organism>
<evidence type="ECO:0000313" key="2">
    <source>
        <dbReference type="Proteomes" id="UP001550850"/>
    </source>
</evidence>
<gene>
    <name evidence="1" type="ORF">AB0E65_26830</name>
</gene>
<protein>
    <submittedName>
        <fullName evidence="1">Uncharacterized protein</fullName>
    </submittedName>
</protein>
<dbReference type="EMBL" id="JBEZUR010000070">
    <property type="protein sequence ID" value="MEU3557795.1"/>
    <property type="molecule type" value="Genomic_DNA"/>
</dbReference>
<reference evidence="1 2" key="1">
    <citation type="submission" date="2024-06" db="EMBL/GenBank/DDBJ databases">
        <title>The Natural Products Discovery Center: Release of the First 8490 Sequenced Strains for Exploring Actinobacteria Biosynthetic Diversity.</title>
        <authorList>
            <person name="Kalkreuter E."/>
            <person name="Kautsar S.A."/>
            <person name="Yang D."/>
            <person name="Bader C.D."/>
            <person name="Teijaro C.N."/>
            <person name="Fluegel L."/>
            <person name="Davis C.M."/>
            <person name="Simpson J.R."/>
            <person name="Lauterbach L."/>
            <person name="Steele A.D."/>
            <person name="Gui C."/>
            <person name="Meng S."/>
            <person name="Li G."/>
            <person name="Viehrig K."/>
            <person name="Ye F."/>
            <person name="Su P."/>
            <person name="Kiefer A.F."/>
            <person name="Nichols A."/>
            <person name="Cepeda A.J."/>
            <person name="Yan W."/>
            <person name="Fan B."/>
            <person name="Jiang Y."/>
            <person name="Adhikari A."/>
            <person name="Zheng C.-J."/>
            <person name="Schuster L."/>
            <person name="Cowan T.M."/>
            <person name="Smanski M.J."/>
            <person name="Chevrette M.G."/>
            <person name="De Carvalho L.P.S."/>
            <person name="Shen B."/>
        </authorList>
    </citation>
    <scope>NUCLEOTIDE SEQUENCE [LARGE SCALE GENOMIC DNA]</scope>
    <source>
        <strain evidence="1 2">NPDC038104</strain>
    </source>
</reference>
<dbReference type="Proteomes" id="UP001550850">
    <property type="component" value="Unassembled WGS sequence"/>
</dbReference>
<dbReference type="RefSeq" id="WP_159105764.1">
    <property type="nucleotide sequence ID" value="NZ_BEVZ01000015.1"/>
</dbReference>